<dbReference type="Pfam" id="PF00072">
    <property type="entry name" value="Response_reg"/>
    <property type="match status" value="3"/>
</dbReference>
<dbReference type="SUPFAM" id="SSF55781">
    <property type="entry name" value="GAF domain-like"/>
    <property type="match status" value="1"/>
</dbReference>
<feature type="modified residue" description="4-aspartylphosphate" evidence="8">
    <location>
        <position position="848"/>
    </location>
</feature>
<evidence type="ECO:0000256" key="1">
    <source>
        <dbReference type="ARBA" id="ARBA00000085"/>
    </source>
</evidence>
<dbReference type="CDD" id="cd16922">
    <property type="entry name" value="HATPase_EvgS-ArcB-TorS-like"/>
    <property type="match status" value="1"/>
</dbReference>
<keyword evidence="10" id="KW-1133">Transmembrane helix</keyword>
<dbReference type="SUPFAM" id="SSF55874">
    <property type="entry name" value="ATPase domain of HSP90 chaperone/DNA topoisomerase II/histidine kinase"/>
    <property type="match status" value="1"/>
</dbReference>
<dbReference type="InterPro" id="IPR011006">
    <property type="entry name" value="CheY-like_superfamily"/>
</dbReference>
<keyword evidence="10" id="KW-0472">Membrane</keyword>
<dbReference type="InterPro" id="IPR001789">
    <property type="entry name" value="Sig_transdc_resp-reg_receiver"/>
</dbReference>
<keyword evidence="6" id="KW-0418">Kinase</keyword>
<keyword evidence="5" id="KW-0808">Transferase</keyword>
<sequence length="1187" mass="133128">MANNFLRNLQIGFAVSFFLLIISSAASYISIKDLLNNQNRVKHTLEVLNTLDDIHLNIKDRVIGIRGILLTKDKKFATPYYNSLKTKDSLLNHLTQLVYDNPKQTANSKSLNKIYFDYDTLLTKIITSVDNGESVSTQKMEMAREQMLLIEEEILKMKLHERNLLEIRTNASNKSAELTPLLLILSGVISLIITLVFYFRIKTDFTERELLKNKLLETERATGESILKIAEIAQQIALGNYKTRIEEHDLELLSKLSVSLNNMAASLETSFNKLNDNEWLQKGLAVLNESLVGNKTVDVICAETLNHMVEYGQCSNGAIYLYEDGLLRLKKSYGEEDFMKSSFKTGEGLVGQVFNSKNLKLVKDLDNSFISTAANGKIQLKNLLLCPILFDNTVIGVIELGCNDAFADIDIILHKTISENIGVALSSAKSRRYIQNLLEETQAQTEELQAQHSELENLNTELEAQTQKLQASEEELRVQQEELLEANKELEERSSQLEEKNQEIVERNHDIQKKAEELALSTKYKSEFLANMSHELRTPLNSILLLSRLTADNPEGNLNEEQIESAKVIQSSGNGLLSLIDEILDLSKIESGKMDVQIEPTSISSIITELNNLFSLVAKQKNIDFKINLNTDLQFIDTDNTRLGQILKNLISNAIKFTDIGGVTLDIDDIDQKIIFKVTDTGIGIAENKQKIIFEAFQQADGTTRRKFGGTGLGLSISRELVKLLNGEITVQSKQGEGSVFTISFPISKSVFVEEAEMILVESERSISPNFKEYQPFITDIIPEEIDDDRQNIKEGDQVILIVEDDTVVAKALLNYAKKSNYKGVVIVRGDLALDAALQFSPRAILLDIQLPIMDGWMVMDQLKAHPKTKHIPVHIMSSLQAKKESLLRGAVDFINKPFAISDMGKVFKKIEAALTKGSKKVLIIEENNKHANALSYFLEGFNISTEIKNTISDSTKALIEKDVDCVILDMGVPYETAYETLDTIRQKPGLENLPIIIFTGKNISKIEELKIKKYADSIIVKTAHSYQRVLDEVGLFLHLIDENSSDKKEKSTLKLGTLTEVITGKTVLIADDDVRNIFSLSKALEKHGMNVISAIDGKQALDRLNENPQIDIVLMDIMMPEMDGYETISAIRENPAYKKLPIFAVTAKAMIGDREKCIKVGASDYISKPVDVDQLLSLLRVWLYKG</sequence>
<dbReference type="InterPro" id="IPR003594">
    <property type="entry name" value="HATPase_dom"/>
</dbReference>
<gene>
    <name evidence="14" type="ORF">ACFSSE_15990</name>
</gene>
<evidence type="ECO:0000259" key="11">
    <source>
        <dbReference type="PROSITE" id="PS50109"/>
    </source>
</evidence>
<feature type="domain" description="Histidine kinase" evidence="11">
    <location>
        <begin position="531"/>
        <end position="749"/>
    </location>
</feature>
<dbReference type="Pfam" id="PF13185">
    <property type="entry name" value="GAF_2"/>
    <property type="match status" value="1"/>
</dbReference>
<name>A0ABW5TVB9_9SPHI</name>
<dbReference type="Pfam" id="PF02518">
    <property type="entry name" value="HATPase_c"/>
    <property type="match status" value="1"/>
</dbReference>
<dbReference type="PANTHER" id="PTHR45339">
    <property type="entry name" value="HYBRID SIGNAL TRANSDUCTION HISTIDINE KINASE J"/>
    <property type="match status" value="1"/>
</dbReference>
<dbReference type="Gene3D" id="1.10.287.130">
    <property type="match status" value="1"/>
</dbReference>
<dbReference type="CDD" id="cd17546">
    <property type="entry name" value="REC_hyHK_CKI1_RcsC-like"/>
    <property type="match status" value="1"/>
</dbReference>
<keyword evidence="7" id="KW-0902">Two-component regulatory system</keyword>
<evidence type="ECO:0000259" key="12">
    <source>
        <dbReference type="PROSITE" id="PS50110"/>
    </source>
</evidence>
<organism evidence="14 15">
    <name type="scientific">Pedobacter alpinus</name>
    <dbReference type="NCBI Taxonomy" id="1590643"/>
    <lineage>
        <taxon>Bacteria</taxon>
        <taxon>Pseudomonadati</taxon>
        <taxon>Bacteroidota</taxon>
        <taxon>Sphingobacteriia</taxon>
        <taxon>Sphingobacteriales</taxon>
        <taxon>Sphingobacteriaceae</taxon>
        <taxon>Pedobacter</taxon>
    </lineage>
</organism>
<feature type="domain" description="Response regulatory" evidence="12">
    <location>
        <begin position="921"/>
        <end position="1037"/>
    </location>
</feature>
<dbReference type="Gene3D" id="3.40.50.2300">
    <property type="match status" value="3"/>
</dbReference>
<feature type="transmembrane region" description="Helical" evidence="10">
    <location>
        <begin position="178"/>
        <end position="199"/>
    </location>
</feature>
<dbReference type="InterPro" id="IPR007891">
    <property type="entry name" value="CHASE3"/>
</dbReference>
<protein>
    <recommendedName>
        <fullName evidence="3">histidine kinase</fullName>
        <ecNumber evidence="3">2.7.13.3</ecNumber>
    </recommendedName>
</protein>
<evidence type="ECO:0000313" key="14">
    <source>
        <dbReference type="EMBL" id="MFD2733211.1"/>
    </source>
</evidence>
<comment type="subcellular location">
    <subcellularLocation>
        <location evidence="2">Membrane</location>
    </subcellularLocation>
</comment>
<dbReference type="EC" id="2.7.13.3" evidence="3"/>
<dbReference type="Pfam" id="PF00512">
    <property type="entry name" value="HisKA"/>
    <property type="match status" value="1"/>
</dbReference>
<dbReference type="PRINTS" id="PR00344">
    <property type="entry name" value="BCTRLSENSOR"/>
</dbReference>
<evidence type="ECO:0000256" key="2">
    <source>
        <dbReference type="ARBA" id="ARBA00004370"/>
    </source>
</evidence>
<feature type="coiled-coil region" evidence="9">
    <location>
        <begin position="431"/>
        <end position="517"/>
    </location>
</feature>
<evidence type="ECO:0000256" key="4">
    <source>
        <dbReference type="ARBA" id="ARBA00022553"/>
    </source>
</evidence>
<dbReference type="CDD" id="cd06225">
    <property type="entry name" value="HAMP"/>
    <property type="match status" value="1"/>
</dbReference>
<dbReference type="CDD" id="cd00156">
    <property type="entry name" value="REC"/>
    <property type="match status" value="1"/>
</dbReference>
<dbReference type="SUPFAM" id="SSF47384">
    <property type="entry name" value="Homodimeric domain of signal transducing histidine kinase"/>
    <property type="match status" value="1"/>
</dbReference>
<dbReference type="RefSeq" id="WP_379045978.1">
    <property type="nucleotide sequence ID" value="NZ_JBHSKW010000058.1"/>
</dbReference>
<dbReference type="InterPro" id="IPR004358">
    <property type="entry name" value="Sig_transdc_His_kin-like_C"/>
</dbReference>
<keyword evidence="9" id="KW-0175">Coiled coil</keyword>
<dbReference type="CDD" id="cd00082">
    <property type="entry name" value="HisKA"/>
    <property type="match status" value="1"/>
</dbReference>
<reference evidence="15" key="1">
    <citation type="journal article" date="2019" name="Int. J. Syst. Evol. Microbiol.">
        <title>The Global Catalogue of Microorganisms (GCM) 10K type strain sequencing project: providing services to taxonomists for standard genome sequencing and annotation.</title>
        <authorList>
            <consortium name="The Broad Institute Genomics Platform"/>
            <consortium name="The Broad Institute Genome Sequencing Center for Infectious Disease"/>
            <person name="Wu L."/>
            <person name="Ma J."/>
        </authorList>
    </citation>
    <scope>NUCLEOTIDE SEQUENCE [LARGE SCALE GENOMIC DNA]</scope>
    <source>
        <strain evidence="15">KCTC 42456</strain>
    </source>
</reference>
<dbReference type="PROSITE" id="PS50110">
    <property type="entry name" value="RESPONSE_REGULATORY"/>
    <property type="match status" value="3"/>
</dbReference>
<dbReference type="Proteomes" id="UP001597546">
    <property type="component" value="Unassembled WGS sequence"/>
</dbReference>
<dbReference type="SMART" id="SM00065">
    <property type="entry name" value="GAF"/>
    <property type="match status" value="1"/>
</dbReference>
<dbReference type="EMBL" id="JBHULV010000052">
    <property type="protein sequence ID" value="MFD2733211.1"/>
    <property type="molecule type" value="Genomic_DNA"/>
</dbReference>
<dbReference type="SMART" id="SM00448">
    <property type="entry name" value="REC"/>
    <property type="match status" value="3"/>
</dbReference>
<dbReference type="InterPro" id="IPR029016">
    <property type="entry name" value="GAF-like_dom_sf"/>
</dbReference>
<feature type="domain" description="Response regulatory" evidence="12">
    <location>
        <begin position="799"/>
        <end position="912"/>
    </location>
</feature>
<evidence type="ECO:0000256" key="7">
    <source>
        <dbReference type="ARBA" id="ARBA00023012"/>
    </source>
</evidence>
<evidence type="ECO:0000256" key="5">
    <source>
        <dbReference type="ARBA" id="ARBA00022679"/>
    </source>
</evidence>
<dbReference type="Gene3D" id="3.30.450.40">
    <property type="match status" value="1"/>
</dbReference>
<evidence type="ECO:0000256" key="8">
    <source>
        <dbReference type="PROSITE-ProRule" id="PRU00169"/>
    </source>
</evidence>
<dbReference type="InterPro" id="IPR036097">
    <property type="entry name" value="HisK_dim/P_sf"/>
</dbReference>
<proteinExistence type="predicted"/>
<dbReference type="Pfam" id="PF05227">
    <property type="entry name" value="CHASE3"/>
    <property type="match status" value="1"/>
</dbReference>
<evidence type="ECO:0000313" key="15">
    <source>
        <dbReference type="Proteomes" id="UP001597546"/>
    </source>
</evidence>
<dbReference type="PROSITE" id="PS50109">
    <property type="entry name" value="HIS_KIN"/>
    <property type="match status" value="1"/>
</dbReference>
<comment type="catalytic activity">
    <reaction evidence="1">
        <text>ATP + protein L-histidine = ADP + protein N-phospho-L-histidine.</text>
        <dbReference type="EC" id="2.7.13.3"/>
    </reaction>
</comment>
<feature type="domain" description="HAMP" evidence="13">
    <location>
        <begin position="220"/>
        <end position="272"/>
    </location>
</feature>
<dbReference type="SMART" id="SM00387">
    <property type="entry name" value="HATPase_c"/>
    <property type="match status" value="1"/>
</dbReference>
<keyword evidence="4 8" id="KW-0597">Phosphoprotein</keyword>
<keyword evidence="10" id="KW-0812">Transmembrane</keyword>
<feature type="modified residue" description="4-aspartylphosphate" evidence="8">
    <location>
        <position position="970"/>
    </location>
</feature>
<evidence type="ECO:0000256" key="10">
    <source>
        <dbReference type="SAM" id="Phobius"/>
    </source>
</evidence>
<feature type="modified residue" description="4-aspartylphosphate" evidence="8">
    <location>
        <position position="1117"/>
    </location>
</feature>
<dbReference type="Gene3D" id="3.30.565.10">
    <property type="entry name" value="Histidine kinase-like ATPase, C-terminal domain"/>
    <property type="match status" value="1"/>
</dbReference>
<dbReference type="PANTHER" id="PTHR45339:SF1">
    <property type="entry name" value="HYBRID SIGNAL TRANSDUCTION HISTIDINE KINASE J"/>
    <property type="match status" value="1"/>
</dbReference>
<evidence type="ECO:0000259" key="13">
    <source>
        <dbReference type="PROSITE" id="PS50885"/>
    </source>
</evidence>
<feature type="domain" description="Response regulatory" evidence="12">
    <location>
        <begin position="1067"/>
        <end position="1184"/>
    </location>
</feature>
<dbReference type="PROSITE" id="PS50885">
    <property type="entry name" value="HAMP"/>
    <property type="match status" value="1"/>
</dbReference>
<comment type="caution">
    <text evidence="14">The sequence shown here is derived from an EMBL/GenBank/DDBJ whole genome shotgun (WGS) entry which is preliminary data.</text>
</comment>
<evidence type="ECO:0000256" key="9">
    <source>
        <dbReference type="SAM" id="Coils"/>
    </source>
</evidence>
<dbReference type="SUPFAM" id="SSF52172">
    <property type="entry name" value="CheY-like"/>
    <property type="match status" value="3"/>
</dbReference>
<dbReference type="InterPro" id="IPR003661">
    <property type="entry name" value="HisK_dim/P_dom"/>
</dbReference>
<feature type="transmembrane region" description="Helical" evidence="10">
    <location>
        <begin position="12"/>
        <end position="31"/>
    </location>
</feature>
<evidence type="ECO:0000256" key="3">
    <source>
        <dbReference type="ARBA" id="ARBA00012438"/>
    </source>
</evidence>
<keyword evidence="15" id="KW-1185">Reference proteome</keyword>
<dbReference type="InterPro" id="IPR003660">
    <property type="entry name" value="HAMP_dom"/>
</dbReference>
<accession>A0ABW5TVB9</accession>
<evidence type="ECO:0000256" key="6">
    <source>
        <dbReference type="ARBA" id="ARBA00022777"/>
    </source>
</evidence>
<dbReference type="InterPro" id="IPR005467">
    <property type="entry name" value="His_kinase_dom"/>
</dbReference>
<dbReference type="SMART" id="SM00388">
    <property type="entry name" value="HisKA"/>
    <property type="match status" value="1"/>
</dbReference>
<dbReference type="SMART" id="SM00304">
    <property type="entry name" value="HAMP"/>
    <property type="match status" value="1"/>
</dbReference>
<dbReference type="InterPro" id="IPR036890">
    <property type="entry name" value="HATPase_C_sf"/>
</dbReference>
<dbReference type="InterPro" id="IPR003018">
    <property type="entry name" value="GAF"/>
</dbReference>